<evidence type="ECO:0000313" key="1">
    <source>
        <dbReference type="EMBL" id="MER9286194.1"/>
    </source>
</evidence>
<gene>
    <name evidence="1" type="ORF">NKI81_19875</name>
</gene>
<comment type="caution">
    <text evidence="1">The sequence shown here is derived from an EMBL/GenBank/DDBJ whole genome shotgun (WGS) entry which is preliminary data.</text>
</comment>
<accession>A0ACC6T2N7</accession>
<protein>
    <submittedName>
        <fullName evidence="1">Helix-turn-helix domain-containing protein</fullName>
    </submittedName>
</protein>
<dbReference type="EMBL" id="JAMYRI010000011">
    <property type="protein sequence ID" value="MER9286194.1"/>
    <property type="molecule type" value="Genomic_DNA"/>
</dbReference>
<reference evidence="1 2" key="1">
    <citation type="journal article" date="2024" name="Proc. Natl. Acad. Sci. U.S.A.">
        <title>The evolutionary genomics of adaptation to stress in wild rhizobium bacteria.</title>
        <authorList>
            <person name="Kehlet-Delgado H."/>
            <person name="Montoya A.P."/>
            <person name="Jensen K.T."/>
            <person name="Wendlandt C.E."/>
            <person name="Dexheimer C."/>
            <person name="Roberts M."/>
            <person name="Torres Martinez L."/>
            <person name="Friesen M.L."/>
            <person name="Griffitts J.S."/>
            <person name="Porter S.S."/>
        </authorList>
    </citation>
    <scope>NUCLEOTIDE SEQUENCE [LARGE SCALE GENOMIC DNA]</scope>
    <source>
        <strain evidence="1 2">M0468</strain>
    </source>
</reference>
<proteinExistence type="predicted"/>
<evidence type="ECO:0000313" key="2">
    <source>
        <dbReference type="Proteomes" id="UP001480082"/>
    </source>
</evidence>
<sequence>MILSKYDWGRACRFFPGFKNSPGVIRLAWELCDLYREEFGCAYPTRETLAANLGAPEESISRWLREMSEAGALTCLPIGRLPPEIREQIGRNAKRAQVYLLHFAWAIDVLQYREETISDRRVQKVTTLPPFKSEGGEVATPKGGVAVTSEGGRAATLIPYSDTLEDTLKEKGAPNGSNLGAYTRERKGQAA</sequence>
<name>A0ACC6T2N7_9HYPH</name>
<organism evidence="1 2">
    <name type="scientific">Mesorhizobium australicum</name>
    <dbReference type="NCBI Taxonomy" id="536018"/>
    <lineage>
        <taxon>Bacteria</taxon>
        <taxon>Pseudomonadati</taxon>
        <taxon>Pseudomonadota</taxon>
        <taxon>Alphaproteobacteria</taxon>
        <taxon>Hyphomicrobiales</taxon>
        <taxon>Phyllobacteriaceae</taxon>
        <taxon>Mesorhizobium</taxon>
    </lineage>
</organism>
<keyword evidence="2" id="KW-1185">Reference proteome</keyword>
<dbReference type="Proteomes" id="UP001480082">
    <property type="component" value="Unassembled WGS sequence"/>
</dbReference>